<accession>A0A6J4TS17</accession>
<proteinExistence type="predicted"/>
<protein>
    <submittedName>
        <fullName evidence="1">Uncharacterized protein</fullName>
    </submittedName>
</protein>
<dbReference type="EMBL" id="CADCWB010000208">
    <property type="protein sequence ID" value="CAA9528929.1"/>
    <property type="molecule type" value="Genomic_DNA"/>
</dbReference>
<evidence type="ECO:0000313" key="1">
    <source>
        <dbReference type="EMBL" id="CAA9528929.1"/>
    </source>
</evidence>
<organism evidence="1">
    <name type="scientific">uncultured Sphingomonas sp</name>
    <dbReference type="NCBI Taxonomy" id="158754"/>
    <lineage>
        <taxon>Bacteria</taxon>
        <taxon>Pseudomonadati</taxon>
        <taxon>Pseudomonadota</taxon>
        <taxon>Alphaproteobacteria</taxon>
        <taxon>Sphingomonadales</taxon>
        <taxon>Sphingomonadaceae</taxon>
        <taxon>Sphingomonas</taxon>
        <taxon>environmental samples</taxon>
    </lineage>
</organism>
<dbReference type="AlphaFoldDB" id="A0A6J4TS17"/>
<name>A0A6J4TS17_9SPHN</name>
<sequence length="70" mass="7826">MLLFFIGAMIAAPDAAPSRDLQKPQAEKKICRKVETTSSRMTKRVCRTETEWTVEDKSATAADLKRLGAR</sequence>
<gene>
    <name evidence="1" type="ORF">AVDCRST_MAG62-1692</name>
</gene>
<reference evidence="1" key="1">
    <citation type="submission" date="2020-02" db="EMBL/GenBank/DDBJ databases">
        <authorList>
            <person name="Meier V. D."/>
        </authorList>
    </citation>
    <scope>NUCLEOTIDE SEQUENCE</scope>
    <source>
        <strain evidence="1">AVDCRST_MAG62</strain>
    </source>
</reference>